<proteinExistence type="predicted"/>
<dbReference type="Proteomes" id="UP000321947">
    <property type="component" value="Unassembled WGS sequence"/>
</dbReference>
<gene>
    <name evidence="2" type="ORF">E5676_scaffold203G00130</name>
    <name evidence="1" type="ORF">E6C27_scaffold24G003100</name>
</gene>
<evidence type="ECO:0000313" key="4">
    <source>
        <dbReference type="Proteomes" id="UP000321947"/>
    </source>
</evidence>
<dbReference type="AlphaFoldDB" id="A0A5D3BEN8"/>
<protein>
    <submittedName>
        <fullName evidence="2">DUF659 domain-containing protein</fullName>
    </submittedName>
</protein>
<organism evidence="2 4">
    <name type="scientific">Cucumis melo var. makuwa</name>
    <name type="common">Oriental melon</name>
    <dbReference type="NCBI Taxonomy" id="1194695"/>
    <lineage>
        <taxon>Eukaryota</taxon>
        <taxon>Viridiplantae</taxon>
        <taxon>Streptophyta</taxon>
        <taxon>Embryophyta</taxon>
        <taxon>Tracheophyta</taxon>
        <taxon>Spermatophyta</taxon>
        <taxon>Magnoliopsida</taxon>
        <taxon>eudicotyledons</taxon>
        <taxon>Gunneridae</taxon>
        <taxon>Pentapetalae</taxon>
        <taxon>rosids</taxon>
        <taxon>fabids</taxon>
        <taxon>Cucurbitales</taxon>
        <taxon>Cucurbitaceae</taxon>
        <taxon>Benincaseae</taxon>
        <taxon>Cucumis</taxon>
    </lineage>
</organism>
<evidence type="ECO:0000313" key="3">
    <source>
        <dbReference type="Proteomes" id="UP000321393"/>
    </source>
</evidence>
<sequence>MAQFLDHLEQVRCLLGSMAFSFISIGGVDMSNSNIFEFENKKRKGNTSALEKSFNKTSRDQLDALIARMFYSAGFPFHLARNSHFIGAFTYATNNSLSGYKPLGYNMLGLVYSKEKMLMLKDY</sequence>
<dbReference type="STRING" id="1194695.A0A5D3BEN8"/>
<evidence type="ECO:0000313" key="2">
    <source>
        <dbReference type="EMBL" id="TYJ98270.1"/>
    </source>
</evidence>
<accession>A0A5D3BEN8</accession>
<dbReference type="Proteomes" id="UP000321393">
    <property type="component" value="Unassembled WGS sequence"/>
</dbReference>
<name>A0A5D3BEN8_CUCMM</name>
<reference evidence="3 4" key="1">
    <citation type="submission" date="2019-08" db="EMBL/GenBank/DDBJ databases">
        <title>Draft genome sequences of two oriental melons (Cucumis melo L. var makuwa).</title>
        <authorList>
            <person name="Kwon S.-Y."/>
        </authorList>
    </citation>
    <scope>NUCLEOTIDE SEQUENCE [LARGE SCALE GENOMIC DNA]</scope>
    <source>
        <strain evidence="4">cv. Chang Bougi</strain>
        <strain evidence="3">cv. SW 3</strain>
        <tissue evidence="2">Leaf</tissue>
    </source>
</reference>
<dbReference type="OrthoDB" id="1937290at2759"/>
<dbReference type="EMBL" id="SSTD01018124">
    <property type="protein sequence ID" value="TYJ98270.1"/>
    <property type="molecule type" value="Genomic_DNA"/>
</dbReference>
<comment type="caution">
    <text evidence="2">The sequence shown here is derived from an EMBL/GenBank/DDBJ whole genome shotgun (WGS) entry which is preliminary data.</text>
</comment>
<evidence type="ECO:0000313" key="1">
    <source>
        <dbReference type="EMBL" id="KAA0054526.1"/>
    </source>
</evidence>
<dbReference type="EMBL" id="SSTE01008830">
    <property type="protein sequence ID" value="KAA0054526.1"/>
    <property type="molecule type" value="Genomic_DNA"/>
</dbReference>